<sequence length="416" mass="49511">MKRFLATSTCLLLWFFVFSRQKTDLWLDSLLRQQASPQLLNVLNKPDSFQYQLIYTQINRDKNNHPQFKHYYLNVDRNRYFNPASMVKMPTAFSALEKLNELKKAGVNKYTPMLIDSSYERQTTVFTDTSSANGLPSVAQYIRKVFLVSDNDAYNRLYEFVGQQTLNEKLWKKGYTDSRITRRFVTMNEDQNRHTNAIRFMQDGRLVYAQPPAYNKVPFDFSKKILVGKGHWNRNDSLVNEPMDFTTHNNVPLEDFQQMAQSVLFPESVKPQQRFNLTDDDYKFLYRYMSELPYESKHPKYDTTEFFESYTKFFFFKAGRGRIPHNIRAFNKTGWSYGFLTDVTYIVDFENKVEFMLSGVIYVNSDGILNDDKYEYEQVGYPFFKETGQLIYQYELARPRKYQPNLKKFQLNYQDQ</sequence>
<dbReference type="RefSeq" id="WP_119052323.1">
    <property type="nucleotide sequence ID" value="NZ_CP032157.1"/>
</dbReference>
<dbReference type="GO" id="GO:0008800">
    <property type="term" value="F:beta-lactamase activity"/>
    <property type="evidence" value="ECO:0007669"/>
    <property type="project" value="InterPro"/>
</dbReference>
<dbReference type="EMBL" id="CP032157">
    <property type="protein sequence ID" value="AXY76446.1"/>
    <property type="molecule type" value="Genomic_DNA"/>
</dbReference>
<keyword evidence="3" id="KW-1185">Reference proteome</keyword>
<evidence type="ECO:0000313" key="3">
    <source>
        <dbReference type="Proteomes" id="UP000263900"/>
    </source>
</evidence>
<accession>A0A3B7MTY6</accession>
<dbReference type="KEGG" id="pseg:D3H65_21675"/>
<reference evidence="2 3" key="1">
    <citation type="submission" date="2018-09" db="EMBL/GenBank/DDBJ databases">
        <title>Genome sequencing of strain 6GH32-13.</title>
        <authorList>
            <person name="Weon H.-Y."/>
            <person name="Heo J."/>
            <person name="Kwon S.-W."/>
        </authorList>
    </citation>
    <scope>NUCLEOTIDE SEQUENCE [LARGE SCALE GENOMIC DNA]</scope>
    <source>
        <strain evidence="2 3">5GH32-13</strain>
    </source>
</reference>
<dbReference type="OrthoDB" id="1884322at2"/>
<organism evidence="2 3">
    <name type="scientific">Paraflavitalea soli</name>
    <dbReference type="NCBI Taxonomy" id="2315862"/>
    <lineage>
        <taxon>Bacteria</taxon>
        <taxon>Pseudomonadati</taxon>
        <taxon>Bacteroidota</taxon>
        <taxon>Chitinophagia</taxon>
        <taxon>Chitinophagales</taxon>
        <taxon>Chitinophagaceae</taxon>
        <taxon>Paraflavitalea</taxon>
    </lineage>
</organism>
<dbReference type="Pfam" id="PF13354">
    <property type="entry name" value="Beta-lactamase2"/>
    <property type="match status" value="1"/>
</dbReference>
<protein>
    <recommendedName>
        <fullName evidence="1">Beta-lactamase class A catalytic domain-containing protein</fullName>
    </recommendedName>
</protein>
<evidence type="ECO:0000313" key="2">
    <source>
        <dbReference type="EMBL" id="AXY76446.1"/>
    </source>
</evidence>
<dbReference type="Gene3D" id="3.40.710.10">
    <property type="entry name" value="DD-peptidase/beta-lactamase superfamily"/>
    <property type="match status" value="1"/>
</dbReference>
<name>A0A3B7MTY6_9BACT</name>
<dbReference type="Proteomes" id="UP000263900">
    <property type="component" value="Chromosome"/>
</dbReference>
<gene>
    <name evidence="2" type="ORF">D3H65_21675</name>
</gene>
<evidence type="ECO:0000259" key="1">
    <source>
        <dbReference type="Pfam" id="PF13354"/>
    </source>
</evidence>
<dbReference type="SUPFAM" id="SSF56601">
    <property type="entry name" value="beta-lactamase/transpeptidase-like"/>
    <property type="match status" value="1"/>
</dbReference>
<dbReference type="GO" id="GO:0030655">
    <property type="term" value="P:beta-lactam antibiotic catabolic process"/>
    <property type="evidence" value="ECO:0007669"/>
    <property type="project" value="InterPro"/>
</dbReference>
<dbReference type="InterPro" id="IPR045155">
    <property type="entry name" value="Beta-lactam_cat"/>
</dbReference>
<dbReference type="InterPro" id="IPR012338">
    <property type="entry name" value="Beta-lactam/transpept-like"/>
</dbReference>
<proteinExistence type="predicted"/>
<dbReference type="AlphaFoldDB" id="A0A3B7MTY6"/>
<feature type="domain" description="Beta-lactamase class A catalytic" evidence="1">
    <location>
        <begin position="73"/>
        <end position="195"/>
    </location>
</feature>